<sequence length="127" mass="14054">MPPLRPILKPLSTRLSPFSRTPQHLRLRPQSTYQPPSPPTGTQPPNPHGTFYKTFGLPLARTFLIAVATYQVLYISWSKLESMEVTREKEAEMRGLRGELEGLVGEAAAAGEKGKGGFGSWFGGWWG</sequence>
<dbReference type="Proteomes" id="UP000310066">
    <property type="component" value="Unassembled WGS sequence"/>
</dbReference>
<organism evidence="2 3">
    <name type="scientific">Friedmanniomyces endolithicus</name>
    <dbReference type="NCBI Taxonomy" id="329885"/>
    <lineage>
        <taxon>Eukaryota</taxon>
        <taxon>Fungi</taxon>
        <taxon>Dikarya</taxon>
        <taxon>Ascomycota</taxon>
        <taxon>Pezizomycotina</taxon>
        <taxon>Dothideomycetes</taxon>
        <taxon>Dothideomycetidae</taxon>
        <taxon>Mycosphaerellales</taxon>
        <taxon>Teratosphaeriaceae</taxon>
        <taxon>Friedmanniomyces</taxon>
    </lineage>
</organism>
<dbReference type="AlphaFoldDB" id="A0A4U0VI08"/>
<name>A0A4U0VI08_9PEZI</name>
<proteinExistence type="predicted"/>
<accession>A0A4U0VI08</accession>
<comment type="caution">
    <text evidence="2">The sequence shown here is derived from an EMBL/GenBank/DDBJ whole genome shotgun (WGS) entry which is preliminary data.</text>
</comment>
<dbReference type="OrthoDB" id="2120024at2759"/>
<gene>
    <name evidence="2" type="ORF">B0A54_00759</name>
</gene>
<feature type="compositionally biased region" description="Polar residues" evidence="1">
    <location>
        <begin position="13"/>
        <end position="22"/>
    </location>
</feature>
<reference evidence="2 3" key="1">
    <citation type="submission" date="2017-03" db="EMBL/GenBank/DDBJ databases">
        <title>Genomes of endolithic fungi from Antarctica.</title>
        <authorList>
            <person name="Coleine C."/>
            <person name="Masonjones S."/>
            <person name="Stajich J.E."/>
        </authorList>
    </citation>
    <scope>NUCLEOTIDE SEQUENCE [LARGE SCALE GENOMIC DNA]</scope>
    <source>
        <strain evidence="2 3">CCFEE 5311</strain>
    </source>
</reference>
<evidence type="ECO:0000313" key="2">
    <source>
        <dbReference type="EMBL" id="TKA48623.1"/>
    </source>
</evidence>
<protein>
    <submittedName>
        <fullName evidence="2">Uncharacterized protein</fullName>
    </submittedName>
</protein>
<evidence type="ECO:0000313" key="3">
    <source>
        <dbReference type="Proteomes" id="UP000310066"/>
    </source>
</evidence>
<feature type="compositionally biased region" description="Pro residues" evidence="1">
    <location>
        <begin position="35"/>
        <end position="47"/>
    </location>
</feature>
<dbReference type="EMBL" id="NAJP01000003">
    <property type="protein sequence ID" value="TKA48623.1"/>
    <property type="molecule type" value="Genomic_DNA"/>
</dbReference>
<feature type="region of interest" description="Disordered" evidence="1">
    <location>
        <begin position="1"/>
        <end position="49"/>
    </location>
</feature>
<evidence type="ECO:0000256" key="1">
    <source>
        <dbReference type="SAM" id="MobiDB-lite"/>
    </source>
</evidence>